<dbReference type="InterPro" id="IPR032675">
    <property type="entry name" value="LRR_dom_sf"/>
</dbReference>
<keyword evidence="12" id="KW-1185">Reference proteome</keyword>
<proteinExistence type="inferred from homology"/>
<dbReference type="Gene3D" id="3.10.450.50">
    <property type="match status" value="2"/>
</dbReference>
<keyword evidence="5" id="KW-0677">Repeat</keyword>
<sequence length="433" mass="49028">VPALQNICSVPYTPIHVSPKGCFLTGLLSGLCDIRKIHIGIIFLTLSYILIYLSHNFQCMAKRFDGSQQALDLNNIRMDPDLVSQNIDVILNRRTIMEAVIKIIEENIPELACLNLSNNRIHKLDDLTDLVTKVPNLKSLNLSNNELKTDRDLEKIKGLKLVELWLNRNPLCELFKDQAAYIRSSCSKILIISMLMNVFSFIHSFIQGSYFGSDEIKGLVLQFLQQYYSIYDSGDRQPLLNAYHDGASLSITTPYTTQNPSRNSLGEYHKDSRNLKRVKDSTMRFRLLKHTRLNVVAFLNEFPKTHLNGVFKEVVVDGKSRESTMAFFRVLITVPAGTSGLCIVNDQLFVRMATTEEIRRAFVAPAPTPSSSPVPTLTAPQQEMLTSFSQKSGMNLEWSQKCLLDNEWDFNRAAQIFTQLKADGKIPDVAFIK</sequence>
<gene>
    <name evidence="11" type="primary">NXF1</name>
    <name evidence="11" type="synonym">nxf1a</name>
</gene>
<evidence type="ECO:0000256" key="7">
    <source>
        <dbReference type="ARBA" id="ARBA00023242"/>
    </source>
</evidence>
<dbReference type="InterPro" id="IPR009060">
    <property type="entry name" value="UBA-like_sf"/>
</dbReference>
<dbReference type="Ensembl" id="ENSNFUT00015013369.1">
    <property type="protein sequence ID" value="ENSNFUP00015012731.1"/>
    <property type="gene ID" value="ENSNFUG00015005441.1"/>
</dbReference>
<dbReference type="InterPro" id="IPR032710">
    <property type="entry name" value="NTF2-like_dom_sf"/>
</dbReference>
<keyword evidence="8" id="KW-0812">Transmembrane</keyword>
<dbReference type="InterPro" id="IPR001611">
    <property type="entry name" value="Leu-rich_rpt"/>
</dbReference>
<dbReference type="Gene3D" id="1.10.8.10">
    <property type="entry name" value="DNA helicase RuvA subunit, C-terminal domain"/>
    <property type="match status" value="1"/>
</dbReference>
<dbReference type="FunFam" id="3.80.10.10:FF:000384">
    <property type="entry name" value="Nuclear RNA export factor 1"/>
    <property type="match status" value="1"/>
</dbReference>
<dbReference type="InterPro" id="IPR057125">
    <property type="entry name" value="NXF1/2/3/5-like_LRR"/>
</dbReference>
<protein>
    <submittedName>
        <fullName evidence="11">Nuclear RNA export factor 3</fullName>
    </submittedName>
</protein>
<accession>A0A8C6NMY0</accession>
<evidence type="ECO:0000256" key="4">
    <source>
        <dbReference type="ARBA" id="ARBA00022614"/>
    </source>
</evidence>
<evidence type="ECO:0000259" key="10">
    <source>
        <dbReference type="PROSITE" id="PS51281"/>
    </source>
</evidence>
<keyword evidence="8" id="KW-1133">Transmembrane helix</keyword>
<evidence type="ECO:0000259" key="9">
    <source>
        <dbReference type="PROSITE" id="PS50177"/>
    </source>
</evidence>
<dbReference type="InterPro" id="IPR018222">
    <property type="entry name" value="Nuclear_transport_factor_2_euk"/>
</dbReference>
<dbReference type="PANTHER" id="PTHR10662:SF22">
    <property type="entry name" value="NUCLEAR RNA EXPORT FACTOR 1"/>
    <property type="match status" value="1"/>
</dbReference>
<feature type="domain" description="TAP-C" evidence="10">
    <location>
        <begin position="379"/>
        <end position="433"/>
    </location>
</feature>
<dbReference type="PROSITE" id="PS51450">
    <property type="entry name" value="LRR"/>
    <property type="match status" value="2"/>
</dbReference>
<dbReference type="GO" id="GO:0016973">
    <property type="term" value="P:poly(A)+ mRNA export from nucleus"/>
    <property type="evidence" value="ECO:0007669"/>
    <property type="project" value="TreeGrafter"/>
</dbReference>
<dbReference type="Gene3D" id="3.80.10.10">
    <property type="entry name" value="Ribonuclease Inhibitor"/>
    <property type="match status" value="1"/>
</dbReference>
<dbReference type="Pfam" id="PF24048">
    <property type="entry name" value="LRR_NXF1-5"/>
    <property type="match status" value="1"/>
</dbReference>
<dbReference type="PROSITE" id="PS50177">
    <property type="entry name" value="NTF2_DOMAIN"/>
    <property type="match status" value="1"/>
</dbReference>
<comment type="similarity">
    <text evidence="2">Belongs to the NXF family.</text>
</comment>
<dbReference type="GO" id="GO:0005634">
    <property type="term" value="C:nucleus"/>
    <property type="evidence" value="ECO:0007669"/>
    <property type="project" value="UniProtKB-SubCell"/>
</dbReference>
<feature type="transmembrane region" description="Helical" evidence="8">
    <location>
        <begin position="37"/>
        <end position="54"/>
    </location>
</feature>
<evidence type="ECO:0000313" key="12">
    <source>
        <dbReference type="Proteomes" id="UP000694548"/>
    </source>
</evidence>
<dbReference type="FunFam" id="1.10.8.10:FF:000018">
    <property type="entry name" value="Nuclear RNA export factor 1"/>
    <property type="match status" value="1"/>
</dbReference>
<evidence type="ECO:0000256" key="8">
    <source>
        <dbReference type="SAM" id="Phobius"/>
    </source>
</evidence>
<organism evidence="11 12">
    <name type="scientific">Nothobranchius furzeri</name>
    <name type="common">Turquoise killifish</name>
    <dbReference type="NCBI Taxonomy" id="105023"/>
    <lineage>
        <taxon>Eukaryota</taxon>
        <taxon>Metazoa</taxon>
        <taxon>Chordata</taxon>
        <taxon>Craniata</taxon>
        <taxon>Vertebrata</taxon>
        <taxon>Euteleostomi</taxon>
        <taxon>Actinopterygii</taxon>
        <taxon>Neopterygii</taxon>
        <taxon>Teleostei</taxon>
        <taxon>Neoteleostei</taxon>
        <taxon>Acanthomorphata</taxon>
        <taxon>Ovalentaria</taxon>
        <taxon>Atherinomorphae</taxon>
        <taxon>Cyprinodontiformes</taxon>
        <taxon>Nothobranchiidae</taxon>
        <taxon>Nothobranchius</taxon>
    </lineage>
</organism>
<evidence type="ECO:0000256" key="6">
    <source>
        <dbReference type="ARBA" id="ARBA00022816"/>
    </source>
</evidence>
<evidence type="ECO:0000256" key="3">
    <source>
        <dbReference type="ARBA" id="ARBA00022448"/>
    </source>
</evidence>
<feature type="transmembrane region" description="Helical" evidence="8">
    <location>
        <begin position="189"/>
        <end position="206"/>
    </location>
</feature>
<dbReference type="Proteomes" id="UP000694548">
    <property type="component" value="Chromosome sgr01"/>
</dbReference>
<dbReference type="InterPro" id="IPR030217">
    <property type="entry name" value="NXF_fam"/>
</dbReference>
<dbReference type="Pfam" id="PF22602">
    <property type="entry name" value="NXF_NTF2"/>
    <property type="match status" value="1"/>
</dbReference>
<keyword evidence="8" id="KW-0472">Membrane</keyword>
<dbReference type="InterPro" id="IPR002075">
    <property type="entry name" value="NTF2_dom"/>
</dbReference>
<reference evidence="11" key="3">
    <citation type="submission" date="2025-09" db="UniProtKB">
        <authorList>
            <consortium name="Ensembl"/>
        </authorList>
    </citation>
    <scope>IDENTIFICATION</scope>
</reference>
<name>A0A8C6NMY0_NOTFU</name>
<evidence type="ECO:0000256" key="1">
    <source>
        <dbReference type="ARBA" id="ARBA00004123"/>
    </source>
</evidence>
<dbReference type="PROSITE" id="PS51281">
    <property type="entry name" value="TAP_C"/>
    <property type="match status" value="1"/>
</dbReference>
<keyword evidence="4" id="KW-0433">Leucine-rich repeat</keyword>
<dbReference type="CDD" id="cd14342">
    <property type="entry name" value="UBA_TAP-C"/>
    <property type="match status" value="1"/>
</dbReference>
<dbReference type="GO" id="GO:0003723">
    <property type="term" value="F:RNA binding"/>
    <property type="evidence" value="ECO:0007669"/>
    <property type="project" value="TreeGrafter"/>
</dbReference>
<dbReference type="SUPFAM" id="SSF54427">
    <property type="entry name" value="NTF2-like"/>
    <property type="match status" value="1"/>
</dbReference>
<comment type="subcellular location">
    <subcellularLocation>
        <location evidence="1">Nucleus</location>
    </subcellularLocation>
</comment>
<dbReference type="SMART" id="SM00804">
    <property type="entry name" value="TAP_C"/>
    <property type="match status" value="1"/>
</dbReference>
<evidence type="ECO:0000256" key="5">
    <source>
        <dbReference type="ARBA" id="ARBA00022737"/>
    </source>
</evidence>
<dbReference type="PANTHER" id="PTHR10662">
    <property type="entry name" value="NUCLEAR RNA EXPORT FACTOR"/>
    <property type="match status" value="1"/>
</dbReference>
<reference evidence="11" key="2">
    <citation type="submission" date="2025-08" db="UniProtKB">
        <authorList>
            <consortium name="Ensembl"/>
        </authorList>
    </citation>
    <scope>IDENTIFICATION</scope>
</reference>
<dbReference type="SUPFAM" id="SSF46934">
    <property type="entry name" value="UBA-like"/>
    <property type="match status" value="1"/>
</dbReference>
<dbReference type="SUPFAM" id="SSF52058">
    <property type="entry name" value="L domain-like"/>
    <property type="match status" value="1"/>
</dbReference>
<dbReference type="GeneTree" id="ENSGT00390000007539"/>
<keyword evidence="3" id="KW-0813">Transport</keyword>
<reference evidence="11" key="1">
    <citation type="submission" date="2014-08" db="EMBL/GenBank/DDBJ databases">
        <authorList>
            <person name="Senf B."/>
            <person name="Petzold A."/>
            <person name="Downie B.R."/>
            <person name="Koch P."/>
            <person name="Platzer M."/>
        </authorList>
    </citation>
    <scope>NUCLEOTIDE SEQUENCE [LARGE SCALE GENOMIC DNA]</scope>
    <source>
        <strain evidence="11">GRZ</strain>
    </source>
</reference>
<feature type="domain" description="NTF2" evidence="9">
    <location>
        <begin position="219"/>
        <end position="350"/>
    </location>
</feature>
<keyword evidence="6" id="KW-0509">mRNA transport</keyword>
<evidence type="ECO:0000256" key="2">
    <source>
        <dbReference type="ARBA" id="ARBA00009285"/>
    </source>
</evidence>
<dbReference type="AlphaFoldDB" id="A0A8C6NMY0"/>
<dbReference type="Pfam" id="PF03943">
    <property type="entry name" value="TAP_C"/>
    <property type="match status" value="1"/>
</dbReference>
<keyword evidence="7" id="KW-0539">Nucleus</keyword>
<evidence type="ECO:0000313" key="11">
    <source>
        <dbReference type="Ensembl" id="ENSNFUP00015012731.1"/>
    </source>
</evidence>
<dbReference type="InterPro" id="IPR005637">
    <property type="entry name" value="TAP_C_dom"/>
</dbReference>